<keyword evidence="2" id="KW-1185">Reference proteome</keyword>
<evidence type="ECO:0000313" key="2">
    <source>
        <dbReference type="Proteomes" id="UP001145742"/>
    </source>
</evidence>
<dbReference type="PANTHER" id="PTHR33395:SF22">
    <property type="entry name" value="REVERSE TRANSCRIPTASE DOMAIN-CONTAINING PROTEIN"/>
    <property type="match status" value="1"/>
</dbReference>
<accession>A0ABQ9CWZ7</accession>
<reference evidence="1" key="1">
    <citation type="submission" date="2019-10" db="EMBL/GenBank/DDBJ databases">
        <authorList>
            <person name="Soares A.E.R."/>
            <person name="Aleixo A."/>
            <person name="Schneider P."/>
            <person name="Miyaki C.Y."/>
            <person name="Schneider M.P."/>
            <person name="Mello C."/>
            <person name="Vasconcelos A.T.R."/>
        </authorList>
    </citation>
    <scope>NUCLEOTIDE SEQUENCE</scope>
    <source>
        <tissue evidence="1">Muscle</tissue>
    </source>
</reference>
<sequence>MSRVLGSHEIPPALLCLVWAPDEEGQEKTAAGLMEGYQNGMTLGAQGSQGEAEEVRPVILGSARHYNKAAKTLSMIFEKSWHSGKDLGHWKNENIEPVLKKGKKGDPGNYQPVGLTSVPGQIMERILLGAVLRHREHREVIQYNQHSFTKGKSCLTNQVAF</sequence>
<name>A0ABQ9CWZ7_9PASS</name>
<protein>
    <recommendedName>
        <fullName evidence="3">Reverse transcriptase domain-containing protein</fullName>
    </recommendedName>
</protein>
<proteinExistence type="predicted"/>
<dbReference type="EMBL" id="WHWB01034380">
    <property type="protein sequence ID" value="KAJ7410842.1"/>
    <property type="molecule type" value="Genomic_DNA"/>
</dbReference>
<dbReference type="PANTHER" id="PTHR33395">
    <property type="entry name" value="TRANSCRIPTASE, PUTATIVE-RELATED-RELATED"/>
    <property type="match status" value="1"/>
</dbReference>
<organism evidence="1 2">
    <name type="scientific">Willisornis vidua</name>
    <name type="common">Xingu scale-backed antbird</name>
    <dbReference type="NCBI Taxonomy" id="1566151"/>
    <lineage>
        <taxon>Eukaryota</taxon>
        <taxon>Metazoa</taxon>
        <taxon>Chordata</taxon>
        <taxon>Craniata</taxon>
        <taxon>Vertebrata</taxon>
        <taxon>Euteleostomi</taxon>
        <taxon>Archelosauria</taxon>
        <taxon>Archosauria</taxon>
        <taxon>Dinosauria</taxon>
        <taxon>Saurischia</taxon>
        <taxon>Theropoda</taxon>
        <taxon>Coelurosauria</taxon>
        <taxon>Aves</taxon>
        <taxon>Neognathae</taxon>
        <taxon>Neoaves</taxon>
        <taxon>Telluraves</taxon>
        <taxon>Australaves</taxon>
        <taxon>Passeriformes</taxon>
        <taxon>Thamnophilidae</taxon>
        <taxon>Willisornis</taxon>
    </lineage>
</organism>
<evidence type="ECO:0000313" key="1">
    <source>
        <dbReference type="EMBL" id="KAJ7410842.1"/>
    </source>
</evidence>
<comment type="caution">
    <text evidence="1">The sequence shown here is derived from an EMBL/GenBank/DDBJ whole genome shotgun (WGS) entry which is preliminary data.</text>
</comment>
<dbReference type="Proteomes" id="UP001145742">
    <property type="component" value="Unassembled WGS sequence"/>
</dbReference>
<gene>
    <name evidence="1" type="ORF">WISP_105828</name>
</gene>
<evidence type="ECO:0008006" key="3">
    <source>
        <dbReference type="Google" id="ProtNLM"/>
    </source>
</evidence>